<dbReference type="GO" id="GO:0005576">
    <property type="term" value="C:extracellular region"/>
    <property type="evidence" value="ECO:0007669"/>
    <property type="project" value="UniProtKB-SubCell"/>
</dbReference>
<sequence>MYSLTSILLLAASALAAPTAKSVLEPRASADTCVEQSQAMKTWTVEQFDFHSSYIFTTPAHQNSHGFVNFTLNNPAVDYKPVCSARSGQLQDFFYGTVVYDCQMPEGAPEGAAATFDYSRPSGQLRINQTWPCVEEGARFEARGGVKLDLNCRDEKWKNPDWEMGQIYSTRTVTCNLVDAQAPVEEITGVA</sequence>
<keyword evidence="2" id="KW-0964">Secreted</keyword>
<evidence type="ECO:0000256" key="4">
    <source>
        <dbReference type="ARBA" id="ARBA00023157"/>
    </source>
</evidence>
<evidence type="ECO:0000256" key="2">
    <source>
        <dbReference type="ARBA" id="ARBA00022525"/>
    </source>
</evidence>
<dbReference type="Pfam" id="PF16541">
    <property type="entry name" value="AltA1"/>
    <property type="match status" value="1"/>
</dbReference>
<comment type="subcellular location">
    <subcellularLocation>
        <location evidence="1">Secreted</location>
    </subcellularLocation>
</comment>
<organism evidence="7 8">
    <name type="scientific">Hapsidospora chrysogenum (strain ATCC 11550 / CBS 779.69 / DSM 880 / IAM 14645 / JCM 23072 / IMI 49137)</name>
    <name type="common">Acremonium chrysogenum</name>
    <dbReference type="NCBI Taxonomy" id="857340"/>
    <lineage>
        <taxon>Eukaryota</taxon>
        <taxon>Fungi</taxon>
        <taxon>Dikarya</taxon>
        <taxon>Ascomycota</taxon>
        <taxon>Pezizomycotina</taxon>
        <taxon>Sordariomycetes</taxon>
        <taxon>Hypocreomycetidae</taxon>
        <taxon>Hypocreales</taxon>
        <taxon>Bionectriaceae</taxon>
        <taxon>Hapsidospora</taxon>
    </lineage>
</organism>
<evidence type="ECO:0000256" key="5">
    <source>
        <dbReference type="SAM" id="SignalP"/>
    </source>
</evidence>
<feature type="domain" description="AA1-like" evidence="6">
    <location>
        <begin position="47"/>
        <end position="175"/>
    </location>
</feature>
<dbReference type="InterPro" id="IPR032382">
    <property type="entry name" value="AltA1"/>
</dbReference>
<accession>A0A086T777</accession>
<evidence type="ECO:0000256" key="1">
    <source>
        <dbReference type="ARBA" id="ARBA00004613"/>
    </source>
</evidence>
<dbReference type="AlphaFoldDB" id="A0A086T777"/>
<protein>
    <recommendedName>
        <fullName evidence="6">AA1-like domain-containing protein</fullName>
    </recommendedName>
</protein>
<name>A0A086T777_HAPC1</name>
<dbReference type="EMBL" id="JPKY01000036">
    <property type="protein sequence ID" value="KFH45209.1"/>
    <property type="molecule type" value="Genomic_DNA"/>
</dbReference>
<evidence type="ECO:0000313" key="7">
    <source>
        <dbReference type="EMBL" id="KFH45209.1"/>
    </source>
</evidence>
<reference evidence="8" key="1">
    <citation type="journal article" date="2014" name="Genome Announc.">
        <title>Genome sequence and annotation of Acremonium chrysogenum, producer of the beta-lactam antibiotic cephalosporin C.</title>
        <authorList>
            <person name="Terfehr D."/>
            <person name="Dahlmann T.A."/>
            <person name="Specht T."/>
            <person name="Zadra I."/>
            <person name="Kuernsteiner H."/>
            <person name="Kueck U."/>
        </authorList>
    </citation>
    <scope>NUCLEOTIDE SEQUENCE [LARGE SCALE GENOMIC DNA]</scope>
    <source>
        <strain evidence="8">ATCC 11550 / CBS 779.69 / DSM 880 / IAM 14645 / JCM 23072 / IMI 49137</strain>
    </source>
</reference>
<evidence type="ECO:0000256" key="3">
    <source>
        <dbReference type="ARBA" id="ARBA00022729"/>
    </source>
</evidence>
<feature type="signal peptide" evidence="5">
    <location>
        <begin position="1"/>
        <end position="16"/>
    </location>
</feature>
<keyword evidence="4" id="KW-1015">Disulfide bond</keyword>
<dbReference type="Proteomes" id="UP000029964">
    <property type="component" value="Unassembled WGS sequence"/>
</dbReference>
<evidence type="ECO:0000313" key="8">
    <source>
        <dbReference type="Proteomes" id="UP000029964"/>
    </source>
</evidence>
<dbReference type="OrthoDB" id="3539798at2759"/>
<keyword evidence="8" id="KW-1185">Reference proteome</keyword>
<comment type="caution">
    <text evidence="7">The sequence shown here is derived from an EMBL/GenBank/DDBJ whole genome shotgun (WGS) entry which is preliminary data.</text>
</comment>
<proteinExistence type="predicted"/>
<gene>
    <name evidence="7" type="ORF">ACRE_040500</name>
</gene>
<keyword evidence="3 5" id="KW-0732">Signal</keyword>
<feature type="chain" id="PRO_5001815378" description="AA1-like domain-containing protein" evidence="5">
    <location>
        <begin position="17"/>
        <end position="191"/>
    </location>
</feature>
<evidence type="ECO:0000259" key="6">
    <source>
        <dbReference type="Pfam" id="PF16541"/>
    </source>
</evidence>
<dbReference type="HOGENOM" id="CLU_097613_0_0_1"/>